<dbReference type="CTD" id="55028"/>
<feature type="region of interest" description="Disordered" evidence="1">
    <location>
        <begin position="318"/>
        <end position="367"/>
    </location>
</feature>
<evidence type="ECO:0000256" key="1">
    <source>
        <dbReference type="SAM" id="MobiDB-lite"/>
    </source>
</evidence>
<feature type="region of interest" description="Disordered" evidence="1">
    <location>
        <begin position="242"/>
        <end position="274"/>
    </location>
</feature>
<name>A0A2Y9QNH7_TRIMA</name>
<dbReference type="Proteomes" id="UP000248480">
    <property type="component" value="Unplaced"/>
</dbReference>
<dbReference type="PANTHER" id="PTHR16270">
    <property type="entry name" value="HYPOTHETICAL LOC287798"/>
    <property type="match status" value="1"/>
</dbReference>
<accession>A0A2Y9QNH7</accession>
<gene>
    <name evidence="3" type="primary">MTNAP1</name>
</gene>
<dbReference type="FunCoup" id="A0A2Y9QNH7">
    <property type="interactions" value="764"/>
</dbReference>
<evidence type="ECO:0000313" key="3">
    <source>
        <dbReference type="RefSeq" id="XP_023585040.1"/>
    </source>
</evidence>
<dbReference type="PANTHER" id="PTHR16270:SF5">
    <property type="entry name" value="HYPOTHETICAL LOC287798"/>
    <property type="match status" value="1"/>
</dbReference>
<feature type="region of interest" description="Disordered" evidence="1">
    <location>
        <begin position="137"/>
        <end position="201"/>
    </location>
</feature>
<dbReference type="RefSeq" id="XP_023585040.1">
    <property type="nucleotide sequence ID" value="XM_023729272.1"/>
</dbReference>
<dbReference type="AlphaFoldDB" id="A0A2Y9QNH7"/>
<dbReference type="KEGG" id="tmu:101359183"/>
<dbReference type="InterPro" id="IPR037694">
    <property type="entry name" value="MTNAP1"/>
</dbReference>
<feature type="compositionally biased region" description="Polar residues" evidence="1">
    <location>
        <begin position="179"/>
        <end position="189"/>
    </location>
</feature>
<organism evidence="2 3">
    <name type="scientific">Trichechus manatus latirostris</name>
    <name type="common">Florida manatee</name>
    <dbReference type="NCBI Taxonomy" id="127582"/>
    <lineage>
        <taxon>Eukaryota</taxon>
        <taxon>Metazoa</taxon>
        <taxon>Chordata</taxon>
        <taxon>Craniata</taxon>
        <taxon>Vertebrata</taxon>
        <taxon>Euteleostomi</taxon>
        <taxon>Mammalia</taxon>
        <taxon>Eutheria</taxon>
        <taxon>Afrotheria</taxon>
        <taxon>Sirenia</taxon>
        <taxon>Trichechidae</taxon>
        <taxon>Trichechus</taxon>
    </lineage>
</organism>
<feature type="compositionally biased region" description="Basic and acidic residues" evidence="1">
    <location>
        <begin position="145"/>
        <end position="159"/>
    </location>
</feature>
<feature type="compositionally biased region" description="Basic and acidic residues" evidence="1">
    <location>
        <begin position="347"/>
        <end position="357"/>
    </location>
</feature>
<dbReference type="STRING" id="127582.A0A2Y9QNH7"/>
<keyword evidence="2" id="KW-1185">Reference proteome</keyword>
<protein>
    <submittedName>
        <fullName evidence="3">Uncharacterized protein C17orf80 homolog isoform X1</fullName>
    </submittedName>
</protein>
<dbReference type="InParanoid" id="A0A2Y9QNH7"/>
<proteinExistence type="predicted"/>
<evidence type="ECO:0000313" key="2">
    <source>
        <dbReference type="Proteomes" id="UP000248480"/>
    </source>
</evidence>
<reference evidence="3" key="1">
    <citation type="submission" date="2025-08" db="UniProtKB">
        <authorList>
            <consortium name="RefSeq"/>
        </authorList>
    </citation>
    <scope>IDENTIFICATION</scope>
</reference>
<dbReference type="GeneID" id="101359183"/>
<sequence length="622" mass="69081">MSDIPPGMEVCPYCKKSFKRLKSHLPYCKMVGATVAAEQKVCQAKPATLSHTDKRNGPIKDVIKAKETTLETEREERTTKLIRNKPKRTTKSLPLLGLKKASNTKTEKYIKNQIQLSPKMLKNTEPKITLQAETKAQFHASENTSPKRELATDVPKSGDSRNNPSEAEASLLLGPMEPFSSNQDRQSSPGLARDVQTPSASLKSDKINLLRQELLVKSLDVPVDYCSSPINLNNELKTVRTSLSSSKRNSKPRDHLSEVPTDVRSSETQEENTQSLILGPRVSPFSKIPVEESEEVMYGMRANGLHLGVEVHGVKGNAEKSLSVRETQDWPPRSNGYKKNSGTDDSVAEKQSQDERPSFNLSTPRGTTRNEFLSVSQSSNQSLTSLAIKCLHEEKAKARSHNPGSGIQTLVEGEEQASLEPRSAHHCQALHAGPSQWPLNPAWHHTSKTPFTSQVDAAGRRALPCSMGLEWFPELYPGYLGLGVLPGKPQYWNAMAQKPQLMSPKEERLSPVPLLERRSTDRRILEPLTRLTTSSFSLMRLLGALQKGWTRCSSTVKGSGVGSITMLFTGYFVLCCSWSFKHLSKPFCIFSLYYRSHPIIGTSNGFSGRLFILQFCSVWHAP</sequence>